<reference evidence="10" key="1">
    <citation type="submission" date="2020-02" db="EMBL/GenBank/DDBJ databases">
        <authorList>
            <person name="Meier V. D."/>
        </authorList>
    </citation>
    <scope>NUCLEOTIDE SEQUENCE</scope>
    <source>
        <strain evidence="10">AVDCRST_MAG09</strain>
    </source>
</reference>
<comment type="subcellular location">
    <subcellularLocation>
        <location evidence="1">Membrane</location>
        <topology evidence="1">Multi-pass membrane protein</topology>
    </subcellularLocation>
</comment>
<name>A0A6J4TD62_9SPHN</name>
<feature type="transmembrane region" description="Helical" evidence="8">
    <location>
        <begin position="29"/>
        <end position="54"/>
    </location>
</feature>
<evidence type="ECO:0000259" key="9">
    <source>
        <dbReference type="Pfam" id="PF02397"/>
    </source>
</evidence>
<dbReference type="GO" id="GO:0047360">
    <property type="term" value="F:undecaprenyl-phosphate galactose phosphotransferase activity"/>
    <property type="evidence" value="ECO:0007669"/>
    <property type="project" value="UniProtKB-EC"/>
</dbReference>
<dbReference type="InterPro" id="IPR003362">
    <property type="entry name" value="Bact_transf"/>
</dbReference>
<sequence length="462" mass="50443">MNLSDNPWQAVEAIEVPRARATRPLRVKLYALLLSLDLLCIVGAFVGGALLRFGTVPGDGWAGVTASVAALFVLAALSTGAYSLEVLRRPSRGTARAVGSVLLAFALLFLLFYFLKVDQRLSRIMTGASFLFALTGLAVVRQLAGDTIQRIHRGRYTTELLLSDGVRIEAQDGMTQLDAAELGIRPDARDASMLLKVAELFQGVDRVVISCPRNAASRWAQMLKGASVQGEILTKDYDHLGPIGIAQVGDHTTLVVSAGPLNVRQRAAKRAFDLALTVPVLVLLAPVLALVAAAIKLDSRGPILFKQRRVGYGNALFEIHKFRTMAAAQADTYGNVSTRRNDPRVTRVGGFLRRTSIDELPQLFNVLLGSMSIVGPRPHALGSLAGEQLFWHIDERYWHRHVLKPGITGLAQVKGLRGATHTREDLTSRLQADLQYIAGWSLWRDISIVARTVRVLVHPQAY</sequence>
<keyword evidence="3 10" id="KW-0808">Transferase</keyword>
<organism evidence="10">
    <name type="scientific">uncultured Sphingomonas sp</name>
    <dbReference type="NCBI Taxonomy" id="158754"/>
    <lineage>
        <taxon>Bacteria</taxon>
        <taxon>Pseudomonadati</taxon>
        <taxon>Pseudomonadota</taxon>
        <taxon>Alphaproteobacteria</taxon>
        <taxon>Sphingomonadales</taxon>
        <taxon>Sphingomonadaceae</taxon>
        <taxon>Sphingomonas</taxon>
        <taxon>environmental samples</taxon>
    </lineage>
</organism>
<dbReference type="EC" id="2.7.8.6" evidence="10"/>
<evidence type="ECO:0000256" key="5">
    <source>
        <dbReference type="ARBA" id="ARBA00022989"/>
    </source>
</evidence>
<protein>
    <submittedName>
        <fullName evidence="10">Undecaprenyl-phosphate galactosephosphotransferase</fullName>
        <ecNumber evidence="10">2.7.8.6</ecNumber>
    </submittedName>
</protein>
<dbReference type="NCBIfam" id="TIGR03025">
    <property type="entry name" value="EPS_sugtrans"/>
    <property type="match status" value="1"/>
</dbReference>
<feature type="transmembrane region" description="Helical" evidence="8">
    <location>
        <begin position="94"/>
        <end position="115"/>
    </location>
</feature>
<dbReference type="PANTHER" id="PTHR30576:SF0">
    <property type="entry name" value="UNDECAPRENYL-PHOSPHATE N-ACETYLGALACTOSAMINYL 1-PHOSPHATE TRANSFERASE-RELATED"/>
    <property type="match status" value="1"/>
</dbReference>
<dbReference type="Pfam" id="PF02397">
    <property type="entry name" value="Bac_transf"/>
    <property type="match status" value="1"/>
</dbReference>
<keyword evidence="6 8" id="KW-0472">Membrane</keyword>
<evidence type="ECO:0000256" key="4">
    <source>
        <dbReference type="ARBA" id="ARBA00022692"/>
    </source>
</evidence>
<dbReference type="AlphaFoldDB" id="A0A6J4TD62"/>
<dbReference type="GO" id="GO:0016020">
    <property type="term" value="C:membrane"/>
    <property type="evidence" value="ECO:0007669"/>
    <property type="project" value="UniProtKB-SubCell"/>
</dbReference>
<keyword evidence="7" id="KW-0270">Exopolysaccharide synthesis</keyword>
<dbReference type="RefSeq" id="WP_294174264.1">
    <property type="nucleotide sequence ID" value="NZ_CADCVZ010000057.1"/>
</dbReference>
<evidence type="ECO:0000313" key="10">
    <source>
        <dbReference type="EMBL" id="CAA9520271.1"/>
    </source>
</evidence>
<feature type="transmembrane region" description="Helical" evidence="8">
    <location>
        <begin position="274"/>
        <end position="295"/>
    </location>
</feature>
<dbReference type="Pfam" id="PF13727">
    <property type="entry name" value="CoA_binding_3"/>
    <property type="match status" value="1"/>
</dbReference>
<evidence type="ECO:0000256" key="7">
    <source>
        <dbReference type="ARBA" id="ARBA00023169"/>
    </source>
</evidence>
<evidence type="ECO:0000256" key="6">
    <source>
        <dbReference type="ARBA" id="ARBA00023136"/>
    </source>
</evidence>
<feature type="domain" description="Bacterial sugar transferase" evidence="9">
    <location>
        <begin position="269"/>
        <end position="457"/>
    </location>
</feature>
<feature type="transmembrane region" description="Helical" evidence="8">
    <location>
        <begin position="60"/>
        <end position="82"/>
    </location>
</feature>
<keyword evidence="4 8" id="KW-0812">Transmembrane</keyword>
<comment type="similarity">
    <text evidence="2">Belongs to the bacterial sugar transferase family.</text>
</comment>
<dbReference type="GO" id="GO:0000271">
    <property type="term" value="P:polysaccharide biosynthetic process"/>
    <property type="evidence" value="ECO:0007669"/>
    <property type="project" value="UniProtKB-KW"/>
</dbReference>
<proteinExistence type="inferred from homology"/>
<accession>A0A6J4TD62</accession>
<dbReference type="EMBL" id="CADCVZ010000057">
    <property type="protein sequence ID" value="CAA9520271.1"/>
    <property type="molecule type" value="Genomic_DNA"/>
</dbReference>
<evidence type="ECO:0000256" key="3">
    <source>
        <dbReference type="ARBA" id="ARBA00022679"/>
    </source>
</evidence>
<keyword evidence="5 8" id="KW-1133">Transmembrane helix</keyword>
<evidence type="ECO:0000256" key="1">
    <source>
        <dbReference type="ARBA" id="ARBA00004141"/>
    </source>
</evidence>
<feature type="transmembrane region" description="Helical" evidence="8">
    <location>
        <begin position="121"/>
        <end position="140"/>
    </location>
</feature>
<evidence type="ECO:0000256" key="2">
    <source>
        <dbReference type="ARBA" id="ARBA00006464"/>
    </source>
</evidence>
<dbReference type="PANTHER" id="PTHR30576">
    <property type="entry name" value="COLANIC BIOSYNTHESIS UDP-GLUCOSE LIPID CARRIER TRANSFERASE"/>
    <property type="match status" value="1"/>
</dbReference>
<evidence type="ECO:0000256" key="8">
    <source>
        <dbReference type="SAM" id="Phobius"/>
    </source>
</evidence>
<gene>
    <name evidence="10" type="ORF">AVDCRST_MAG09-2002</name>
</gene>
<dbReference type="InterPro" id="IPR017475">
    <property type="entry name" value="EPS_sugar_tfrase"/>
</dbReference>